<dbReference type="Pfam" id="PF08291">
    <property type="entry name" value="Peptidase_M15_3"/>
    <property type="match status" value="1"/>
</dbReference>
<dbReference type="SMART" id="SM00047">
    <property type="entry name" value="LYZ2"/>
    <property type="match status" value="1"/>
</dbReference>
<gene>
    <name evidence="4" type="ORF">F3087_43735</name>
</gene>
<organism evidence="4 5">
    <name type="scientific">Nocardia colli</name>
    <dbReference type="NCBI Taxonomy" id="2545717"/>
    <lineage>
        <taxon>Bacteria</taxon>
        <taxon>Bacillati</taxon>
        <taxon>Actinomycetota</taxon>
        <taxon>Actinomycetes</taxon>
        <taxon>Mycobacteriales</taxon>
        <taxon>Nocardiaceae</taxon>
        <taxon>Nocardia</taxon>
    </lineage>
</organism>
<dbReference type="EMBL" id="VXLC01000045">
    <property type="protein sequence ID" value="KAA8879673.1"/>
    <property type="molecule type" value="Genomic_DNA"/>
</dbReference>
<keyword evidence="5" id="KW-1185">Reference proteome</keyword>
<dbReference type="InterPro" id="IPR002901">
    <property type="entry name" value="MGlyc_endo_b_GlcNAc-like_dom"/>
</dbReference>
<dbReference type="InterPro" id="IPR013230">
    <property type="entry name" value="Peptidase_M15A_C"/>
</dbReference>
<keyword evidence="1" id="KW-0378">Hydrolase</keyword>
<proteinExistence type="predicted"/>
<dbReference type="AlphaFoldDB" id="A0A5N0DSE6"/>
<accession>A0A5N0DSE6</accession>
<reference evidence="4 5" key="1">
    <citation type="submission" date="2019-09" db="EMBL/GenBank/DDBJ databases">
        <authorList>
            <person name="Wang X."/>
        </authorList>
    </citation>
    <scope>NUCLEOTIDE SEQUENCE [LARGE SCALE GENOMIC DNA]</scope>
    <source>
        <strain evidence="4 5">CICC 11023</strain>
    </source>
</reference>
<evidence type="ECO:0000313" key="4">
    <source>
        <dbReference type="EMBL" id="KAA8879673.1"/>
    </source>
</evidence>
<evidence type="ECO:0000313" key="5">
    <source>
        <dbReference type="Proteomes" id="UP000323876"/>
    </source>
</evidence>
<feature type="region of interest" description="Disordered" evidence="2">
    <location>
        <begin position="249"/>
        <end position="274"/>
    </location>
</feature>
<dbReference type="InterPro" id="IPR009045">
    <property type="entry name" value="Zn_M74/Hedgehog-like"/>
</dbReference>
<dbReference type="GO" id="GO:0004040">
    <property type="term" value="F:amidase activity"/>
    <property type="evidence" value="ECO:0007669"/>
    <property type="project" value="InterPro"/>
</dbReference>
<sequence length="608" mass="65758">MSTVAEWPVQENYPGAAEYDHQPVHSEDIGSGEFGYAEVDEAEESGEVEQHEFDETFSGAETLFEGETFPSGLVLVARPGPSAHGQEHWDPNNTGFPLYDTGPAVRKQKLARNFTVGELVSSGGRPADRARISPALVRCLQAIRDKVGRPVKISSGYRSWANNVAVYRARGQQPTLSRHCSGQAADITIAGLTGLQIAELAIDACGNDIALGVGGNFAHIDVRGRPDTWTYLPGKANAAALAHVRQYRQNRAAPRPGPVPTPTPTPTPTRTPDRAAGVVRRGTFTKCATGEQPGARAMANQWQRSTGRHAGTFNCRATTFGTPSLHGEGRSIDLTANAADPGQRAQAEAYIAWLQANAVELQVAYIIWNRRQWGWQFRAKGWRPYGGSNPHTDHIHVDLSWEGALTPSPLFAGPVPGLGGNVAPAPKPAPKPGPVPKPSGRVPAHVAEFVRKYRPHAKADETRSRIPWLVTLGQAALETGWGAKACGNNFFGVKAGPSVPAVQRKLCVTTEVHSTPNVRGYPEIISVTPRPDGRYKYVVRDWFRAFDSPVQSFDGHAQTLLKPRYAQAFAHTGDPYAFAREVAAAGYATEPSYAAKLTSVMRMIEKVP</sequence>
<dbReference type="Pfam" id="PF26571">
    <property type="entry name" value="VldE"/>
    <property type="match status" value="1"/>
</dbReference>
<dbReference type="Pfam" id="PF01832">
    <property type="entry name" value="Glucosaminidase"/>
    <property type="match status" value="1"/>
</dbReference>
<dbReference type="SUPFAM" id="SSF55166">
    <property type="entry name" value="Hedgehog/DD-peptidase"/>
    <property type="match status" value="1"/>
</dbReference>
<feature type="compositionally biased region" description="Pro residues" evidence="2">
    <location>
        <begin position="255"/>
        <end position="269"/>
    </location>
</feature>
<dbReference type="PANTHER" id="PTHR33308">
    <property type="entry name" value="PEPTIDOGLYCAN HYDROLASE FLGJ"/>
    <property type="match status" value="1"/>
</dbReference>
<dbReference type="Gene3D" id="1.10.530.10">
    <property type="match status" value="1"/>
</dbReference>
<dbReference type="InterPro" id="IPR051056">
    <property type="entry name" value="Glycosyl_Hydrolase_73"/>
</dbReference>
<dbReference type="OrthoDB" id="5181100at2"/>
<evidence type="ECO:0000259" key="3">
    <source>
        <dbReference type="SMART" id="SM00047"/>
    </source>
</evidence>
<comment type="caution">
    <text evidence="4">The sequence shown here is derived from an EMBL/GenBank/DDBJ whole genome shotgun (WGS) entry which is preliminary data.</text>
</comment>
<dbReference type="RefSeq" id="WP_150408101.1">
    <property type="nucleotide sequence ID" value="NZ_VXLC01000045.1"/>
</dbReference>
<dbReference type="InterPro" id="IPR058593">
    <property type="entry name" value="ARB_07466-like_C"/>
</dbReference>
<dbReference type="Proteomes" id="UP000323876">
    <property type="component" value="Unassembled WGS sequence"/>
</dbReference>
<protein>
    <submittedName>
        <fullName evidence="4">DUF882 domain-containing protein</fullName>
    </submittedName>
</protein>
<evidence type="ECO:0000256" key="2">
    <source>
        <dbReference type="SAM" id="MobiDB-lite"/>
    </source>
</evidence>
<feature type="domain" description="Mannosyl-glycoprotein endo-beta-N-acetylglucosamidase-like" evidence="3">
    <location>
        <begin position="439"/>
        <end position="606"/>
    </location>
</feature>
<evidence type="ECO:0000256" key="1">
    <source>
        <dbReference type="ARBA" id="ARBA00022801"/>
    </source>
</evidence>
<dbReference type="Gene3D" id="3.30.1380.10">
    <property type="match status" value="1"/>
</dbReference>
<dbReference type="PANTHER" id="PTHR33308:SF9">
    <property type="entry name" value="PEPTIDOGLYCAN HYDROLASE FLGJ"/>
    <property type="match status" value="1"/>
</dbReference>
<name>A0A5N0DSE6_9NOCA</name>